<dbReference type="SUPFAM" id="SSF56349">
    <property type="entry name" value="DNA breaking-rejoining enzymes"/>
    <property type="match status" value="1"/>
</dbReference>
<evidence type="ECO:0008006" key="4">
    <source>
        <dbReference type="Google" id="ProtNLM"/>
    </source>
</evidence>
<evidence type="ECO:0000313" key="3">
    <source>
        <dbReference type="Proteomes" id="UP000199664"/>
    </source>
</evidence>
<dbReference type="InterPro" id="IPR013762">
    <property type="entry name" value="Integrase-like_cat_sf"/>
</dbReference>
<sequence>MGTVKVTILHCDWRDGRPRFNPGPRLRGLGFTGYDLRDGKTGPWWTLEQVRAWHPTILTEIAERETAAKPKALPATAPRRPGLITIAELFARMFRDDETLQVKGPDFVGKRRIEKKSASTIDGYRINSRVLEKWDANLAASPVEDLTLDIAKGIHTKLEEAKGRAMARAIMAVLSRAITWGMGQGLCFRGKAHPMANLTMPVPDPRLRIGEIHEIEALCAAADAIGLPEGADAVYLGVFTGQRQADRLDMLDGGLIGNRRRFVQRKTKAVVSVVETPQLAARLTQAFERKKQWNVVPAELLVASSNGKPLTKATYRKIYVAMRDAAVNGVPDKALYIQPLELKPDATAQDRVAAIARAQGRSEPAWKVPPCPSLADFTDQDLRDTAVTWLALSGATVPEIIAVTGHSATAATEILKHYLGRHPELADHAIAKMVLWLEKEGAGL</sequence>
<organism evidence="2 3">
    <name type="scientific">Bosea lupini</name>
    <dbReference type="NCBI Taxonomy" id="1036779"/>
    <lineage>
        <taxon>Bacteria</taxon>
        <taxon>Pseudomonadati</taxon>
        <taxon>Pseudomonadota</taxon>
        <taxon>Alphaproteobacteria</taxon>
        <taxon>Hyphomicrobiales</taxon>
        <taxon>Boseaceae</taxon>
        <taxon>Bosea</taxon>
    </lineage>
</organism>
<evidence type="ECO:0000256" key="1">
    <source>
        <dbReference type="ARBA" id="ARBA00023172"/>
    </source>
</evidence>
<dbReference type="AlphaFoldDB" id="A0A1H7GDR0"/>
<dbReference type="EMBL" id="FOAN01000001">
    <property type="protein sequence ID" value="SEK35627.1"/>
    <property type="molecule type" value="Genomic_DNA"/>
</dbReference>
<evidence type="ECO:0000313" key="2">
    <source>
        <dbReference type="EMBL" id="SEK35627.1"/>
    </source>
</evidence>
<gene>
    <name evidence="2" type="ORF">SAMN04515666_101313</name>
</gene>
<accession>A0A1H7GDR0</accession>
<name>A0A1H7GDR0_9HYPH</name>
<dbReference type="Gene3D" id="1.10.443.10">
    <property type="entry name" value="Intergrase catalytic core"/>
    <property type="match status" value="1"/>
</dbReference>
<keyword evidence="3" id="KW-1185">Reference proteome</keyword>
<dbReference type="InterPro" id="IPR011010">
    <property type="entry name" value="DNA_brk_join_enz"/>
</dbReference>
<dbReference type="Proteomes" id="UP000199664">
    <property type="component" value="Unassembled WGS sequence"/>
</dbReference>
<reference evidence="3" key="1">
    <citation type="submission" date="2016-10" db="EMBL/GenBank/DDBJ databases">
        <authorList>
            <person name="Varghese N."/>
            <person name="Submissions S."/>
        </authorList>
    </citation>
    <scope>NUCLEOTIDE SEQUENCE [LARGE SCALE GENOMIC DNA]</scope>
    <source>
        <strain evidence="3">LMG 26383,CCUG 61248,R- 45681</strain>
    </source>
</reference>
<protein>
    <recommendedName>
        <fullName evidence="4">Phage integrase family protein</fullName>
    </recommendedName>
</protein>
<dbReference type="GO" id="GO:0015074">
    <property type="term" value="P:DNA integration"/>
    <property type="evidence" value="ECO:0007669"/>
    <property type="project" value="InterPro"/>
</dbReference>
<dbReference type="RefSeq" id="WP_091829089.1">
    <property type="nucleotide sequence ID" value="NZ_FOAN01000001.1"/>
</dbReference>
<dbReference type="GO" id="GO:0003677">
    <property type="term" value="F:DNA binding"/>
    <property type="evidence" value="ECO:0007669"/>
    <property type="project" value="InterPro"/>
</dbReference>
<proteinExistence type="predicted"/>
<keyword evidence="1" id="KW-0233">DNA recombination</keyword>
<dbReference type="GO" id="GO:0006310">
    <property type="term" value="P:DNA recombination"/>
    <property type="evidence" value="ECO:0007669"/>
    <property type="project" value="UniProtKB-KW"/>
</dbReference>
<dbReference type="OrthoDB" id="8201432at2"/>
<dbReference type="STRING" id="1036779.SAMN04515666_101313"/>